<dbReference type="RefSeq" id="WP_188106615.1">
    <property type="nucleotide sequence ID" value="NZ_JAANIH010000060.1"/>
</dbReference>
<keyword evidence="2" id="KW-0472">Membrane</keyword>
<dbReference type="Proteomes" id="UP000639516">
    <property type="component" value="Unassembled WGS sequence"/>
</dbReference>
<feature type="transmembrane region" description="Helical" evidence="2">
    <location>
        <begin position="12"/>
        <end position="34"/>
    </location>
</feature>
<dbReference type="InterPro" id="IPR014717">
    <property type="entry name" value="Transl_elong_EF1B/ribsomal_bS6"/>
</dbReference>
<evidence type="ECO:0000256" key="2">
    <source>
        <dbReference type="SAM" id="Phobius"/>
    </source>
</evidence>
<keyword evidence="2" id="KW-1133">Transmembrane helix</keyword>
<name>A0ABR7UAH7_9BRAD</name>
<proteinExistence type="predicted"/>
<accession>A0ABR7UAH7</accession>
<evidence type="ECO:0008006" key="5">
    <source>
        <dbReference type="Google" id="ProtNLM"/>
    </source>
</evidence>
<dbReference type="Gene3D" id="3.30.70.60">
    <property type="match status" value="1"/>
</dbReference>
<sequence>MNGDGLLKRRLLFVGLNGAIVLTVCFLILGPVIAHFGERNDDILDNAAQLAQIERVADEATRLAKTTTQEVDPYLPATEERVASADLQAGLQALAGAKGLSIQTVRGLPGRQAAQWRAIPVRLEVEGSSTAVRELVSAVEMQTPFLFITDFSLRSLGDGDDSRLRVSLTIEGAMRNPESPPTGPLMSENRPGETATAAGR</sequence>
<dbReference type="Pfam" id="PF10741">
    <property type="entry name" value="T2SSM_b"/>
    <property type="match status" value="1"/>
</dbReference>
<comment type="caution">
    <text evidence="3">The sequence shown here is derived from an EMBL/GenBank/DDBJ whole genome shotgun (WGS) entry which is preliminary data.</text>
</comment>
<feature type="region of interest" description="Disordered" evidence="1">
    <location>
        <begin position="172"/>
        <end position="200"/>
    </location>
</feature>
<evidence type="ECO:0000313" key="3">
    <source>
        <dbReference type="EMBL" id="MBC9981054.1"/>
    </source>
</evidence>
<dbReference type="NCBIfam" id="NF040576">
    <property type="entry name" value="T2SS_GspM_XpsM"/>
    <property type="match status" value="1"/>
</dbReference>
<dbReference type="InterPro" id="IPR034756">
    <property type="entry name" value="T2SSM_b"/>
</dbReference>
<keyword evidence="2" id="KW-0812">Transmembrane</keyword>
<protein>
    <recommendedName>
        <fullName evidence="5">General secretion pathway protein GspM</fullName>
    </recommendedName>
</protein>
<keyword evidence="4" id="KW-1185">Reference proteome</keyword>
<evidence type="ECO:0000256" key="1">
    <source>
        <dbReference type="SAM" id="MobiDB-lite"/>
    </source>
</evidence>
<evidence type="ECO:0000313" key="4">
    <source>
        <dbReference type="Proteomes" id="UP000639516"/>
    </source>
</evidence>
<organism evidence="3 4">
    <name type="scientific">Bradyrhizobium campsiandrae</name>
    <dbReference type="NCBI Taxonomy" id="1729892"/>
    <lineage>
        <taxon>Bacteria</taxon>
        <taxon>Pseudomonadati</taxon>
        <taxon>Pseudomonadota</taxon>
        <taxon>Alphaproteobacteria</taxon>
        <taxon>Hyphomicrobiales</taxon>
        <taxon>Nitrobacteraceae</taxon>
        <taxon>Bradyrhizobium</taxon>
    </lineage>
</organism>
<reference evidence="3 4" key="1">
    <citation type="journal article" date="2020" name="Arch. Microbiol.">
        <title>Bradyrhizobium campsiandrae sp. nov., a nitrogen-fixing bacterial strain isolated from a native leguminous tree from the Amazon adapted to flooded conditions.</title>
        <authorList>
            <person name="Cabral Michel D."/>
            <person name="Martins da Costa E."/>
            <person name="Azarias Guimaraes A."/>
            <person name="Soares de Carvalho T."/>
            <person name="Santos de Castro Caputo P."/>
            <person name="Willems A."/>
            <person name="de Souza Moreira F.M."/>
        </authorList>
    </citation>
    <scope>NUCLEOTIDE SEQUENCE [LARGE SCALE GENOMIC DNA]</scope>
    <source>
        <strain evidence="4">INPA 384B</strain>
    </source>
</reference>
<dbReference type="EMBL" id="JAATTO010000033">
    <property type="protein sequence ID" value="MBC9981054.1"/>
    <property type="molecule type" value="Genomic_DNA"/>
</dbReference>
<gene>
    <name evidence="3" type="ORF">HA482_22890</name>
</gene>